<sequence length="193" mass="22725">MLDFYQFKEALNSFPKRFQTSLTLAFCERMFPGYSIFCEKYNLPKPLRQILNQAWIIEEGDKYDRFVIDDLESQAESVAPDTEDYQDILVSSALDACLALSFWFKFKNDKDINSRNHILDFGRDTLDMYIQVLEDMDTGDHHIDEEVEKHFLVKQELDRQAEDIILAKNMASNELLFELKRKYKNTNIGLIVN</sequence>
<dbReference type="InterPro" id="IPR023381">
    <property type="entry name" value="YP001051499.1-like_dom_sf"/>
</dbReference>
<dbReference type="Proteomes" id="UP000594778">
    <property type="component" value="Chromosome"/>
</dbReference>
<evidence type="ECO:0000313" key="1">
    <source>
        <dbReference type="EMBL" id="QPS08668.1"/>
    </source>
</evidence>
<dbReference type="Gene3D" id="1.20.1590.10">
    <property type="entry name" value="YP_001051499.1 domain like"/>
    <property type="match status" value="1"/>
</dbReference>
<protein>
    <submittedName>
        <fullName evidence="1">DUF416 family protein</fullName>
    </submittedName>
</protein>
<accession>A0A7T2VZZ9</accession>
<dbReference type="EMBL" id="CP065668">
    <property type="protein sequence ID" value="QPS08668.1"/>
    <property type="molecule type" value="Genomic_DNA"/>
</dbReference>
<dbReference type="AlphaFoldDB" id="A0A7T2VZZ9"/>
<proteinExistence type="predicted"/>
<reference evidence="1 2" key="1">
    <citation type="submission" date="2020-12" db="EMBL/GenBank/DDBJ databases">
        <title>FDA dAtabase for Regulatory Grade micrObial Sequences (FDA-ARGOS): Supporting development and validation of Infectious Disease Dx tests.</title>
        <authorList>
            <person name="Sproer C."/>
            <person name="Gronow S."/>
            <person name="Severitt S."/>
            <person name="Schroder I."/>
            <person name="Tallon L."/>
            <person name="Sadzewicz L."/>
            <person name="Zhao X."/>
            <person name="Boylan J."/>
            <person name="Ott S."/>
            <person name="Bowen H."/>
            <person name="Vavikolanu K."/>
            <person name="Mehta A."/>
            <person name="Aluvathingal J."/>
            <person name="Nadendla S."/>
            <person name="Lowell S."/>
            <person name="Myers T."/>
            <person name="Yan Y."/>
            <person name="Sichtig H."/>
        </authorList>
    </citation>
    <scope>NUCLEOTIDE SEQUENCE [LARGE SCALE GENOMIC DNA]</scope>
    <source>
        <strain evidence="1 2">FDAARGOS_909</strain>
    </source>
</reference>
<name>A0A7T2VZZ9_DELAC</name>
<organism evidence="1 2">
    <name type="scientific">Delftia acidovorans</name>
    <name type="common">Pseudomonas acidovorans</name>
    <name type="synonym">Comamonas acidovorans</name>
    <dbReference type="NCBI Taxonomy" id="80866"/>
    <lineage>
        <taxon>Bacteria</taxon>
        <taxon>Pseudomonadati</taxon>
        <taxon>Pseudomonadota</taxon>
        <taxon>Betaproteobacteria</taxon>
        <taxon>Burkholderiales</taxon>
        <taxon>Comamonadaceae</taxon>
        <taxon>Delftia</taxon>
    </lineage>
</organism>
<dbReference type="Pfam" id="PF04222">
    <property type="entry name" value="DUF416"/>
    <property type="match status" value="1"/>
</dbReference>
<dbReference type="RefSeq" id="WP_183021797.1">
    <property type="nucleotide sequence ID" value="NZ_CP065668.1"/>
</dbReference>
<evidence type="ECO:0000313" key="2">
    <source>
        <dbReference type="Proteomes" id="UP000594778"/>
    </source>
</evidence>
<dbReference type="InterPro" id="IPR007338">
    <property type="entry name" value="DUF416"/>
</dbReference>
<gene>
    <name evidence="1" type="ORF">I6G66_00925</name>
</gene>